<dbReference type="Gene3D" id="3.40.50.1110">
    <property type="entry name" value="SGNH hydrolase"/>
    <property type="match status" value="1"/>
</dbReference>
<dbReference type="STRING" id="4072.A0A2G2YD41"/>
<evidence type="ECO:0000313" key="2">
    <source>
        <dbReference type="Proteomes" id="UP000222542"/>
    </source>
</evidence>
<protein>
    <submittedName>
        <fullName evidence="1">Uncharacterized protein</fullName>
    </submittedName>
</protein>
<dbReference type="Gramene" id="PHT67662">
    <property type="protein sequence ID" value="PHT67662"/>
    <property type="gene ID" value="T459_27149"/>
</dbReference>
<dbReference type="InterPro" id="IPR036514">
    <property type="entry name" value="SGNH_hydro_sf"/>
</dbReference>
<dbReference type="InterPro" id="IPR045136">
    <property type="entry name" value="Iah1-like"/>
</dbReference>
<dbReference type="PANTHER" id="PTHR14209:SF30">
    <property type="entry name" value="GDSL ESTERASE_LIPASE CPRD49-LIKE"/>
    <property type="match status" value="1"/>
</dbReference>
<name>A0A2G2YD41_CAPAN</name>
<dbReference type="OMA" id="NERCRPY"/>
<reference evidence="1 2" key="2">
    <citation type="journal article" date="2017" name="Genome Biol.">
        <title>New reference genome sequences of hot pepper reveal the massive evolution of plant disease-resistance genes by retroduplication.</title>
        <authorList>
            <person name="Kim S."/>
            <person name="Park J."/>
            <person name="Yeom S.I."/>
            <person name="Kim Y.M."/>
            <person name="Seo E."/>
            <person name="Kim K.T."/>
            <person name="Kim M.S."/>
            <person name="Lee J.M."/>
            <person name="Cheong K."/>
            <person name="Shin H.S."/>
            <person name="Kim S.B."/>
            <person name="Han K."/>
            <person name="Lee J."/>
            <person name="Park M."/>
            <person name="Lee H.A."/>
            <person name="Lee H.Y."/>
            <person name="Lee Y."/>
            <person name="Oh S."/>
            <person name="Lee J.H."/>
            <person name="Choi E."/>
            <person name="Choi E."/>
            <person name="Lee S.E."/>
            <person name="Jeon J."/>
            <person name="Kim H."/>
            <person name="Choi G."/>
            <person name="Song H."/>
            <person name="Lee J."/>
            <person name="Lee S.C."/>
            <person name="Kwon J.K."/>
            <person name="Lee H.Y."/>
            <person name="Koo N."/>
            <person name="Hong Y."/>
            <person name="Kim R.W."/>
            <person name="Kang W.H."/>
            <person name="Huh J.H."/>
            <person name="Kang B.C."/>
            <person name="Yang T.J."/>
            <person name="Lee Y.H."/>
            <person name="Bennetzen J.L."/>
            <person name="Choi D."/>
        </authorList>
    </citation>
    <scope>NUCLEOTIDE SEQUENCE [LARGE SCALE GENOMIC DNA]</scope>
    <source>
        <strain evidence="2">cv. CM334</strain>
    </source>
</reference>
<organism evidence="1 2">
    <name type="scientific">Capsicum annuum</name>
    <name type="common">Capsicum pepper</name>
    <dbReference type="NCBI Taxonomy" id="4072"/>
    <lineage>
        <taxon>Eukaryota</taxon>
        <taxon>Viridiplantae</taxon>
        <taxon>Streptophyta</taxon>
        <taxon>Embryophyta</taxon>
        <taxon>Tracheophyta</taxon>
        <taxon>Spermatophyta</taxon>
        <taxon>Magnoliopsida</taxon>
        <taxon>eudicotyledons</taxon>
        <taxon>Gunneridae</taxon>
        <taxon>Pentapetalae</taxon>
        <taxon>asterids</taxon>
        <taxon>lamiids</taxon>
        <taxon>Solanales</taxon>
        <taxon>Solanaceae</taxon>
        <taxon>Solanoideae</taxon>
        <taxon>Capsiceae</taxon>
        <taxon>Capsicum</taxon>
    </lineage>
</organism>
<dbReference type="PANTHER" id="PTHR14209">
    <property type="entry name" value="ISOAMYL ACETATE-HYDROLYZING ESTERASE 1"/>
    <property type="match status" value="1"/>
</dbReference>
<reference evidence="1 2" key="1">
    <citation type="journal article" date="2014" name="Nat. Genet.">
        <title>Genome sequence of the hot pepper provides insights into the evolution of pungency in Capsicum species.</title>
        <authorList>
            <person name="Kim S."/>
            <person name="Park M."/>
            <person name="Yeom S.I."/>
            <person name="Kim Y.M."/>
            <person name="Lee J.M."/>
            <person name="Lee H.A."/>
            <person name="Seo E."/>
            <person name="Choi J."/>
            <person name="Cheong K."/>
            <person name="Kim K.T."/>
            <person name="Jung K."/>
            <person name="Lee G.W."/>
            <person name="Oh S.K."/>
            <person name="Bae C."/>
            <person name="Kim S.B."/>
            <person name="Lee H.Y."/>
            <person name="Kim S.Y."/>
            <person name="Kim M.S."/>
            <person name="Kang B.C."/>
            <person name="Jo Y.D."/>
            <person name="Yang H.B."/>
            <person name="Jeong H.J."/>
            <person name="Kang W.H."/>
            <person name="Kwon J.K."/>
            <person name="Shin C."/>
            <person name="Lim J.Y."/>
            <person name="Park J.H."/>
            <person name="Huh J.H."/>
            <person name="Kim J.S."/>
            <person name="Kim B.D."/>
            <person name="Cohen O."/>
            <person name="Paran I."/>
            <person name="Suh M.C."/>
            <person name="Lee S.B."/>
            <person name="Kim Y.K."/>
            <person name="Shin Y."/>
            <person name="Noh S.J."/>
            <person name="Park J."/>
            <person name="Seo Y.S."/>
            <person name="Kwon S.Y."/>
            <person name="Kim H.A."/>
            <person name="Park J.M."/>
            <person name="Kim H.J."/>
            <person name="Choi S.B."/>
            <person name="Bosland P.W."/>
            <person name="Reeves G."/>
            <person name="Jo S.H."/>
            <person name="Lee B.W."/>
            <person name="Cho H.T."/>
            <person name="Choi H.S."/>
            <person name="Lee M.S."/>
            <person name="Yu Y."/>
            <person name="Do Choi Y."/>
            <person name="Park B.S."/>
            <person name="van Deynze A."/>
            <person name="Ashrafi H."/>
            <person name="Hill T."/>
            <person name="Kim W.T."/>
            <person name="Pai H.S."/>
            <person name="Ahn H.K."/>
            <person name="Yeam I."/>
            <person name="Giovannoni J.J."/>
            <person name="Rose J.K."/>
            <person name="Sorensen I."/>
            <person name="Lee S.J."/>
            <person name="Kim R.W."/>
            <person name="Choi I.Y."/>
            <person name="Choi B.S."/>
            <person name="Lim J.S."/>
            <person name="Lee Y.H."/>
            <person name="Choi D."/>
        </authorList>
    </citation>
    <scope>NUCLEOTIDE SEQUENCE [LARGE SCALE GENOMIC DNA]</scope>
    <source>
        <strain evidence="2">cv. CM334</strain>
    </source>
</reference>
<keyword evidence="2" id="KW-1185">Reference proteome</keyword>
<comment type="caution">
    <text evidence="1">The sequence shown here is derived from an EMBL/GenBank/DDBJ whole genome shotgun (WGS) entry which is preliminary data.</text>
</comment>
<proteinExistence type="predicted"/>
<evidence type="ECO:0000313" key="1">
    <source>
        <dbReference type="EMBL" id="PHT67662.1"/>
    </source>
</evidence>
<dbReference type="AlphaFoldDB" id="A0A2G2YD41"/>
<sequence length="120" mass="13814">MNRDIRGTSNEVDRIYAEAGIKFGQELRVSFMDLFSALYEEPGVFLDGMLLTTKGSEILFNKIEKVIKEANWEPSLDWDKMSTKFACIGTDMHLEMLIKEIEDKTTEITDSDVIFLFTVF</sequence>
<dbReference type="EMBL" id="AYRZ02000011">
    <property type="protein sequence ID" value="PHT67662.1"/>
    <property type="molecule type" value="Genomic_DNA"/>
</dbReference>
<accession>A0A2G2YD41</accession>
<dbReference type="Proteomes" id="UP000222542">
    <property type="component" value="Unassembled WGS sequence"/>
</dbReference>
<gene>
    <name evidence="1" type="ORF">T459_27149</name>
</gene>